<proteinExistence type="inferred from homology"/>
<dbReference type="SUPFAM" id="SSF54909">
    <property type="entry name" value="Dimeric alpha+beta barrel"/>
    <property type="match status" value="1"/>
</dbReference>
<comment type="caution">
    <text evidence="3">The sequence shown here is derived from an EMBL/GenBank/DDBJ whole genome shotgun (WGS) entry which is preliminary data.</text>
</comment>
<dbReference type="VEuPathDB" id="FungiDB:CLCR_10886"/>
<keyword evidence="4" id="KW-1185">Reference proteome</keyword>
<evidence type="ECO:0000313" key="3">
    <source>
        <dbReference type="EMBL" id="OCT52928.1"/>
    </source>
</evidence>
<feature type="domain" description="EthD" evidence="2">
    <location>
        <begin position="17"/>
        <end position="130"/>
    </location>
</feature>
<dbReference type="OrthoDB" id="3183782at2759"/>
<dbReference type="Pfam" id="PF07110">
    <property type="entry name" value="EthD"/>
    <property type="match status" value="1"/>
</dbReference>
<dbReference type="InterPro" id="IPR009799">
    <property type="entry name" value="EthD_dom"/>
</dbReference>
<dbReference type="VEuPathDB" id="FungiDB:G647_04269"/>
<gene>
    <name evidence="3" type="ORF">CLCR_10886</name>
</gene>
<dbReference type="InterPro" id="IPR011008">
    <property type="entry name" value="Dimeric_a/b-barrel"/>
</dbReference>
<dbReference type="GO" id="GO:0016491">
    <property type="term" value="F:oxidoreductase activity"/>
    <property type="evidence" value="ECO:0007669"/>
    <property type="project" value="InterPro"/>
</dbReference>
<evidence type="ECO:0000259" key="2">
    <source>
        <dbReference type="Pfam" id="PF07110"/>
    </source>
</evidence>
<dbReference type="Proteomes" id="UP000094526">
    <property type="component" value="Unassembled WGS sequence"/>
</dbReference>
<dbReference type="AlphaFoldDB" id="A0A1C1CWW1"/>
<accession>A0A1C1CWW1</accession>
<sequence length="158" mass="18264">MATKQRLVKLSLFAKRKSHLTEDEFHRHWTEKHRALVLDWLARHGIVKYTQRQRTAHRIPGRHAPADAVGQYHTHSSAATAAIADFPALGGLKKLDFDGVGEFLMLDASCFQKAREDPYYEQFILPDENQLFEWESAQWTVGWEEVYIKDGKIVEEEG</sequence>
<name>A0A1C1CWW1_9EURO</name>
<dbReference type="Gene3D" id="3.30.70.100">
    <property type="match status" value="1"/>
</dbReference>
<comment type="similarity">
    <text evidence="1">Belongs to the tpcK family.</text>
</comment>
<organism evidence="3 4">
    <name type="scientific">Cladophialophora carrionii</name>
    <dbReference type="NCBI Taxonomy" id="86049"/>
    <lineage>
        <taxon>Eukaryota</taxon>
        <taxon>Fungi</taxon>
        <taxon>Dikarya</taxon>
        <taxon>Ascomycota</taxon>
        <taxon>Pezizomycotina</taxon>
        <taxon>Eurotiomycetes</taxon>
        <taxon>Chaetothyriomycetidae</taxon>
        <taxon>Chaetothyriales</taxon>
        <taxon>Herpotrichiellaceae</taxon>
        <taxon>Cladophialophora</taxon>
    </lineage>
</organism>
<dbReference type="STRING" id="86049.A0A1C1CWW1"/>
<evidence type="ECO:0000313" key="4">
    <source>
        <dbReference type="Proteomes" id="UP000094526"/>
    </source>
</evidence>
<protein>
    <recommendedName>
        <fullName evidence="2">EthD domain-containing protein</fullName>
    </recommendedName>
</protein>
<evidence type="ECO:0000256" key="1">
    <source>
        <dbReference type="ARBA" id="ARBA00005986"/>
    </source>
</evidence>
<dbReference type="EMBL" id="LGRB01000008">
    <property type="protein sequence ID" value="OCT52928.1"/>
    <property type="molecule type" value="Genomic_DNA"/>
</dbReference>
<reference evidence="4" key="1">
    <citation type="submission" date="2015-07" db="EMBL/GenBank/DDBJ databases">
        <authorList>
            <person name="Teixeira M.M."/>
            <person name="Souza R.C."/>
            <person name="Almeida L.G."/>
            <person name="Vicente V.A."/>
            <person name="de Hoog S."/>
            <person name="Bocca A.L."/>
            <person name="de Almeida S.R."/>
            <person name="Vasconcelos A.T."/>
            <person name="Felipe M.S."/>
        </authorList>
    </citation>
    <scope>NUCLEOTIDE SEQUENCE [LARGE SCALE GENOMIC DNA]</scope>
    <source>
        <strain evidence="4">KSF</strain>
    </source>
</reference>